<dbReference type="GO" id="GO:0022857">
    <property type="term" value="F:transmembrane transporter activity"/>
    <property type="evidence" value="ECO:0007669"/>
    <property type="project" value="InterPro"/>
</dbReference>
<dbReference type="Pfam" id="PF07690">
    <property type="entry name" value="MFS_1"/>
    <property type="match status" value="1"/>
</dbReference>
<dbReference type="Proteomes" id="UP001176521">
    <property type="component" value="Unassembled WGS sequence"/>
</dbReference>
<dbReference type="PROSITE" id="PS50850">
    <property type="entry name" value="MFS"/>
    <property type="match status" value="1"/>
</dbReference>
<gene>
    <name evidence="9" type="ORF">OC842_000502</name>
</gene>
<evidence type="ECO:0000313" key="9">
    <source>
        <dbReference type="EMBL" id="KAK0540388.1"/>
    </source>
</evidence>
<feature type="transmembrane region" description="Helical" evidence="7">
    <location>
        <begin position="521"/>
        <end position="542"/>
    </location>
</feature>
<feature type="transmembrane region" description="Helical" evidence="7">
    <location>
        <begin position="429"/>
        <end position="447"/>
    </location>
</feature>
<feature type="domain" description="Major facilitator superfamily (MFS) profile" evidence="8">
    <location>
        <begin position="79"/>
        <end position="544"/>
    </location>
</feature>
<keyword evidence="10" id="KW-1185">Reference proteome</keyword>
<dbReference type="PANTHER" id="PTHR43791">
    <property type="entry name" value="PERMEASE-RELATED"/>
    <property type="match status" value="1"/>
</dbReference>
<keyword evidence="2" id="KW-0813">Transport</keyword>
<feature type="region of interest" description="Disordered" evidence="6">
    <location>
        <begin position="1"/>
        <end position="53"/>
    </location>
</feature>
<evidence type="ECO:0000259" key="8">
    <source>
        <dbReference type="PROSITE" id="PS50850"/>
    </source>
</evidence>
<feature type="transmembrane region" description="Helical" evidence="7">
    <location>
        <begin position="177"/>
        <end position="195"/>
    </location>
</feature>
<feature type="transmembrane region" description="Helical" evidence="7">
    <location>
        <begin position="491"/>
        <end position="509"/>
    </location>
</feature>
<sequence>MTDERAVSPTLTATTAGPTGAYTNGEPAGTAATGAADSPKVLDGNSSSDDHDESSAAAAAAARLASVERSLVRKMDWQIVPLATLCYFLSFLDRTNIGVARLNGLLTDLGLSTTFGYPFALTILYIPYILFEIPSNLLVKRIGPGRWIPFLVTAWGLVSTLQGIVSSPAGLFVNRAFLGLAEAGILPALSLYMTFFYKPSELCIRQALYFTGAALSGAFSGLLSTAIGKLAGKANLNGWQWVFILEGIFTVLAGVAIYFVLPNSPSDLWWLTDEERVLAVERLRDEHKLTQLFSKRSAGATGAYPPGVSDEKVARANGDAAWDAENAKKHEREEETPEERAAWERELDKFDWNQIPQGLTDLRVLCCCVTGFCAAAGLYGIAVFSPTIIRGLNRFSTVESQLLSCPPAGAAFIVSVILALLSDRFRWRAGAILVSATIAITGFAIAYASADPYVQYAAIIVLSIGVYSLPPTQLTWISTLVSGNEKRATSIAFYIVFTNSGGVLSTWLFRDGPRYRKSFLIMLILQIVAFVATIICELLVIYERKQRAAGKRDGPVQELRAKGWSEARIRKYLGDRHPDFVLPL</sequence>
<keyword evidence="5 7" id="KW-0472">Membrane</keyword>
<dbReference type="SUPFAM" id="SSF103473">
    <property type="entry name" value="MFS general substrate transporter"/>
    <property type="match status" value="1"/>
</dbReference>
<feature type="transmembrane region" description="Helical" evidence="7">
    <location>
        <begin position="239"/>
        <end position="261"/>
    </location>
</feature>
<dbReference type="EMBL" id="JAPDMQ010000014">
    <property type="protein sequence ID" value="KAK0540388.1"/>
    <property type="molecule type" value="Genomic_DNA"/>
</dbReference>
<comment type="subcellular location">
    <subcellularLocation>
        <location evidence="1">Membrane</location>
        <topology evidence="1">Multi-pass membrane protein</topology>
    </subcellularLocation>
</comment>
<keyword evidence="4 7" id="KW-1133">Transmembrane helix</keyword>
<evidence type="ECO:0000256" key="4">
    <source>
        <dbReference type="ARBA" id="ARBA00022989"/>
    </source>
</evidence>
<accession>A0AAN6GGV9</accession>
<comment type="caution">
    <text evidence="9">The sequence shown here is derived from an EMBL/GenBank/DDBJ whole genome shotgun (WGS) entry which is preliminary data.</text>
</comment>
<evidence type="ECO:0000256" key="3">
    <source>
        <dbReference type="ARBA" id="ARBA00022692"/>
    </source>
</evidence>
<dbReference type="InterPro" id="IPR011701">
    <property type="entry name" value="MFS"/>
</dbReference>
<feature type="transmembrane region" description="Helical" evidence="7">
    <location>
        <begin position="147"/>
        <end position="165"/>
    </location>
</feature>
<keyword evidence="3 7" id="KW-0812">Transmembrane</keyword>
<dbReference type="PANTHER" id="PTHR43791:SF85">
    <property type="entry name" value="TRANSPORTER, PUTATIVE (AFU_ORTHOLOGUE AFUA_6G00710)-RELATED"/>
    <property type="match status" value="1"/>
</dbReference>
<feature type="transmembrane region" description="Helical" evidence="7">
    <location>
        <begin position="401"/>
        <end position="422"/>
    </location>
</feature>
<evidence type="ECO:0000256" key="7">
    <source>
        <dbReference type="SAM" id="Phobius"/>
    </source>
</evidence>
<protein>
    <recommendedName>
        <fullName evidence="8">Major facilitator superfamily (MFS) profile domain-containing protein</fullName>
    </recommendedName>
</protein>
<evidence type="ECO:0000256" key="6">
    <source>
        <dbReference type="SAM" id="MobiDB-lite"/>
    </source>
</evidence>
<proteinExistence type="predicted"/>
<dbReference type="InterPro" id="IPR036259">
    <property type="entry name" value="MFS_trans_sf"/>
</dbReference>
<feature type="transmembrane region" description="Helical" evidence="7">
    <location>
        <begin position="453"/>
        <end position="470"/>
    </location>
</feature>
<feature type="transmembrane region" description="Helical" evidence="7">
    <location>
        <begin position="364"/>
        <end position="389"/>
    </location>
</feature>
<name>A0AAN6GGV9_9BASI</name>
<feature type="transmembrane region" description="Helical" evidence="7">
    <location>
        <begin position="117"/>
        <end position="135"/>
    </location>
</feature>
<dbReference type="GO" id="GO:0016020">
    <property type="term" value="C:membrane"/>
    <property type="evidence" value="ECO:0007669"/>
    <property type="project" value="UniProtKB-SubCell"/>
</dbReference>
<dbReference type="AlphaFoldDB" id="A0AAN6GGV9"/>
<evidence type="ECO:0000256" key="5">
    <source>
        <dbReference type="ARBA" id="ARBA00023136"/>
    </source>
</evidence>
<dbReference type="FunFam" id="1.20.1250.20:FF:000018">
    <property type="entry name" value="MFS transporter permease"/>
    <property type="match status" value="1"/>
</dbReference>
<evidence type="ECO:0000256" key="1">
    <source>
        <dbReference type="ARBA" id="ARBA00004141"/>
    </source>
</evidence>
<feature type="compositionally biased region" description="Low complexity" evidence="6">
    <location>
        <begin position="10"/>
        <end position="36"/>
    </location>
</feature>
<dbReference type="Gene3D" id="1.20.1250.20">
    <property type="entry name" value="MFS general substrate transporter like domains"/>
    <property type="match status" value="2"/>
</dbReference>
<organism evidence="9 10">
    <name type="scientific">Tilletia horrida</name>
    <dbReference type="NCBI Taxonomy" id="155126"/>
    <lineage>
        <taxon>Eukaryota</taxon>
        <taxon>Fungi</taxon>
        <taxon>Dikarya</taxon>
        <taxon>Basidiomycota</taxon>
        <taxon>Ustilaginomycotina</taxon>
        <taxon>Exobasidiomycetes</taxon>
        <taxon>Tilletiales</taxon>
        <taxon>Tilletiaceae</taxon>
        <taxon>Tilletia</taxon>
    </lineage>
</organism>
<evidence type="ECO:0000256" key="2">
    <source>
        <dbReference type="ARBA" id="ARBA00022448"/>
    </source>
</evidence>
<dbReference type="InterPro" id="IPR020846">
    <property type="entry name" value="MFS_dom"/>
</dbReference>
<evidence type="ECO:0000313" key="10">
    <source>
        <dbReference type="Proteomes" id="UP001176521"/>
    </source>
</evidence>
<feature type="transmembrane region" description="Helical" evidence="7">
    <location>
        <begin position="207"/>
        <end position="227"/>
    </location>
</feature>
<reference evidence="9" key="1">
    <citation type="journal article" date="2023" name="PhytoFront">
        <title>Draft Genome Resources of Seven Strains of Tilletia horrida, Causal Agent of Kernel Smut of Rice.</title>
        <authorList>
            <person name="Khanal S."/>
            <person name="Antony Babu S."/>
            <person name="Zhou X.G."/>
        </authorList>
    </citation>
    <scope>NUCLEOTIDE SEQUENCE</scope>
    <source>
        <strain evidence="9">TX3</strain>
    </source>
</reference>